<gene>
    <name evidence="1" type="ORF">EWB00_009003</name>
</gene>
<dbReference type="GO" id="GO:1904262">
    <property type="term" value="P:negative regulation of TORC1 signaling"/>
    <property type="evidence" value="ECO:0007669"/>
    <property type="project" value="TreeGrafter"/>
</dbReference>
<dbReference type="PANTHER" id="PTHR31581">
    <property type="entry name" value="KICSTOR COMPLEX PROTEIN C12ORF66"/>
    <property type="match status" value="1"/>
</dbReference>
<dbReference type="GO" id="GO:0034198">
    <property type="term" value="P:cellular response to amino acid starvation"/>
    <property type="evidence" value="ECO:0007669"/>
    <property type="project" value="TreeGrafter"/>
</dbReference>
<proteinExistence type="predicted"/>
<dbReference type="InterPro" id="IPR018544">
    <property type="entry name" value="KICS_2"/>
</dbReference>
<dbReference type="EMBL" id="SKCS01000508">
    <property type="protein sequence ID" value="TNN05709.1"/>
    <property type="molecule type" value="Genomic_DNA"/>
</dbReference>
<organism evidence="1 2">
    <name type="scientific">Schistosoma japonicum</name>
    <name type="common">Blood fluke</name>
    <dbReference type="NCBI Taxonomy" id="6182"/>
    <lineage>
        <taxon>Eukaryota</taxon>
        <taxon>Metazoa</taxon>
        <taxon>Spiralia</taxon>
        <taxon>Lophotrochozoa</taxon>
        <taxon>Platyhelminthes</taxon>
        <taxon>Trematoda</taxon>
        <taxon>Digenea</taxon>
        <taxon>Strigeidida</taxon>
        <taxon>Schistosomatoidea</taxon>
        <taxon>Schistosomatidae</taxon>
        <taxon>Schistosoma</taxon>
    </lineage>
</organism>
<dbReference type="AlphaFoldDB" id="A0A4Z2CN71"/>
<comment type="caution">
    <text evidence="1">The sequence shown here is derived from an EMBL/GenBank/DDBJ whole genome shotgun (WGS) entry which is preliminary data.</text>
</comment>
<dbReference type="Pfam" id="PF09404">
    <property type="entry name" value="C12orf66_like"/>
    <property type="match status" value="1"/>
</dbReference>
<dbReference type="PANTHER" id="PTHR31581:SF1">
    <property type="entry name" value="KICSTOR SUBUNIT 2"/>
    <property type="match status" value="1"/>
</dbReference>
<evidence type="ECO:0000313" key="2">
    <source>
        <dbReference type="Proteomes" id="UP000311919"/>
    </source>
</evidence>
<name>A0A4Z2CN71_SCHJA</name>
<evidence type="ECO:0000313" key="1">
    <source>
        <dbReference type="EMBL" id="TNN05709.1"/>
    </source>
</evidence>
<dbReference type="STRING" id="6182.A0A4Z2CN71"/>
<dbReference type="InterPro" id="IPR038060">
    <property type="entry name" value="C12orf66-like_central_sf"/>
</dbReference>
<sequence>MINKLKASVVKSYFPRHSKVIEQHNLEQTRCLAPNTLKHSRRLGGQSDVKCATSNTVFYLKHLHFKERKMSGNTSQSQYISELLDRLFRGIFSTKLDDQKILSNSIPLSGKLVFADSKVTYNEALFLFCRLERDYSSLNIFPSRSLFSRKADCLTSYNSLRAGFDSVCNNTTLSSNEVNFSVYMRIIAASRGQLITLYRKLTENPLLIITSCSSLISSVTDILDQLSVTENELTKAFTQILQLIKLEVIILRELFNAQVAISDLMFLESLLSLNRAKDNIDELNKIFNSQGINPLSKQSPLVSWLECFYTHLFSKYTLYWFEILVRSGSSVHEIEEISNSETPNLVASITKFQRESNALNISLLFDTTCQSFPFLGHGYVLRGSVGDAPKGIESIPPIFNAPLGSSLSPVDIYTIVMQINSTLHLGDFDDDSKTDISELIEPPRYIYDEKLNHTYYIKKLECRVFLALVYEGLKPHKDKQINEFIVMLADTICLHKVICLLKQQQSSSSSTDRRNLRSLFFH</sequence>
<dbReference type="Gene3D" id="1.10.3450.30">
    <property type="match status" value="1"/>
</dbReference>
<accession>A0A4Z2CN71</accession>
<dbReference type="SUPFAM" id="SSF160651">
    <property type="entry name" value="FLJ32549 C-terminal domain-like"/>
    <property type="match status" value="1"/>
</dbReference>
<dbReference type="GO" id="GO:0042149">
    <property type="term" value="P:cellular response to glucose starvation"/>
    <property type="evidence" value="ECO:0007669"/>
    <property type="project" value="TreeGrafter"/>
</dbReference>
<protein>
    <submittedName>
        <fullName evidence="1">KICSTOR complex protein C12orf66</fullName>
    </submittedName>
</protein>
<dbReference type="SUPFAM" id="SSF158548">
    <property type="entry name" value="FLJ32549 domain-like"/>
    <property type="match status" value="1"/>
</dbReference>
<dbReference type="GO" id="GO:0061462">
    <property type="term" value="P:protein localization to lysosome"/>
    <property type="evidence" value="ECO:0007669"/>
    <property type="project" value="TreeGrafter"/>
</dbReference>
<keyword evidence="2" id="KW-1185">Reference proteome</keyword>
<reference evidence="1 2" key="1">
    <citation type="submission" date="2019-03" db="EMBL/GenBank/DDBJ databases">
        <title>An improved genome assembly of the fluke Schistosoma japonicum.</title>
        <authorList>
            <person name="Hu W."/>
            <person name="Luo F."/>
            <person name="Yin M."/>
            <person name="Mo X."/>
            <person name="Sun C."/>
            <person name="Wu Q."/>
            <person name="Zhu B."/>
            <person name="Xiang M."/>
            <person name="Wang J."/>
            <person name="Wang Y."/>
            <person name="Zhang T."/>
            <person name="Xu B."/>
            <person name="Zheng H."/>
            <person name="Feng Z."/>
        </authorList>
    </citation>
    <scope>NUCLEOTIDE SEQUENCE [LARGE SCALE GENOMIC DNA]</scope>
    <source>
        <strain evidence="1">HuSjv2</strain>
        <tissue evidence="1">Worms</tissue>
    </source>
</reference>
<dbReference type="OrthoDB" id="18134at2759"/>
<dbReference type="Proteomes" id="UP000311919">
    <property type="component" value="Unassembled WGS sequence"/>
</dbReference>